<feature type="domain" description="WxL" evidence="2">
    <location>
        <begin position="52"/>
        <end position="233"/>
    </location>
</feature>
<dbReference type="Proteomes" id="UP000664357">
    <property type="component" value="Unassembled WGS sequence"/>
</dbReference>
<keyword evidence="1" id="KW-0732">Signal</keyword>
<name>A0ABV0EVI6_9ENTE</name>
<keyword evidence="4" id="KW-1185">Reference proteome</keyword>
<feature type="signal peptide" evidence="1">
    <location>
        <begin position="1"/>
        <end position="28"/>
    </location>
</feature>
<reference evidence="3 4" key="2">
    <citation type="submission" date="2024-02" db="EMBL/GenBank/DDBJ databases">
        <title>The Genome Sequence of Enterococcus sp. DIV0159.</title>
        <authorList>
            <person name="Earl A."/>
            <person name="Manson A."/>
            <person name="Gilmore M."/>
            <person name="Sanders J."/>
            <person name="Shea T."/>
            <person name="Howe W."/>
            <person name="Livny J."/>
            <person name="Cuomo C."/>
            <person name="Neafsey D."/>
            <person name="Birren B."/>
        </authorList>
    </citation>
    <scope>NUCLEOTIDE SEQUENCE [LARGE SCALE GENOMIC DNA]</scope>
    <source>
        <strain evidence="3 4">665A</strain>
    </source>
</reference>
<comment type="caution">
    <text evidence="3">The sequence shown here is derived from an EMBL/GenBank/DDBJ whole genome shotgun (WGS) entry which is preliminary data.</text>
</comment>
<dbReference type="EMBL" id="JAFREL020000003">
    <property type="protein sequence ID" value="MEO1771564.1"/>
    <property type="molecule type" value="Genomic_DNA"/>
</dbReference>
<feature type="chain" id="PRO_5047261102" description="WxL domain-containing protein" evidence="1">
    <location>
        <begin position="29"/>
        <end position="234"/>
    </location>
</feature>
<reference evidence="3 4" key="1">
    <citation type="submission" date="2021-03" db="EMBL/GenBank/DDBJ databases">
        <authorList>
            <person name="Gilmore M.S."/>
            <person name="Schwartzman J."/>
            <person name="Van Tyne D."/>
            <person name="Martin M."/>
            <person name="Earl A.M."/>
            <person name="Manson A.L."/>
            <person name="Straub T."/>
            <person name="Salamzade R."/>
            <person name="Saavedra J."/>
            <person name="Lebreton F."/>
            <person name="Prichula J."/>
            <person name="Schaufler K."/>
            <person name="Gaca A."/>
            <person name="Sgardioli B."/>
            <person name="Wagenaar J."/>
            <person name="Strong T."/>
        </authorList>
    </citation>
    <scope>NUCLEOTIDE SEQUENCE [LARGE SCALE GENOMIC DNA]</scope>
    <source>
        <strain evidence="3 4">665A</strain>
    </source>
</reference>
<dbReference type="InterPro" id="IPR027994">
    <property type="entry name" value="WxL_dom"/>
</dbReference>
<dbReference type="Pfam" id="PF13731">
    <property type="entry name" value="WxL"/>
    <property type="match status" value="1"/>
</dbReference>
<proteinExistence type="predicted"/>
<sequence length="234" mass="23576">MNRKKLATALLGTAMMGGLLVQAMPAAAAPVGGGSTGGGVGFTGHTPTPLPNNELDLIWYPTAFEFGNSNANTTAAKTYNATNGATKYLVVRDNRAAIVAGGGTLATAGDTGEWKLTAKATALVDGTETLTGASYSFTGNALKSYVSASGQDDEVPESAGAITTASPGPAAVPTNISIPADAATEVEIMKTTAAATDGKYAAELNNIQLKVPANTSKDGKQYAGTIAWSLDDTI</sequence>
<accession>A0ABV0EVI6</accession>
<organism evidence="3 4">
    <name type="scientific">Candidatus Enterococcus ferrettii</name>
    <dbReference type="NCBI Taxonomy" id="2815324"/>
    <lineage>
        <taxon>Bacteria</taxon>
        <taxon>Bacillati</taxon>
        <taxon>Bacillota</taxon>
        <taxon>Bacilli</taxon>
        <taxon>Lactobacillales</taxon>
        <taxon>Enterococcaceae</taxon>
        <taxon>Enterococcus</taxon>
    </lineage>
</organism>
<protein>
    <recommendedName>
        <fullName evidence="2">WxL domain-containing protein</fullName>
    </recommendedName>
</protein>
<evidence type="ECO:0000313" key="3">
    <source>
        <dbReference type="EMBL" id="MEO1771564.1"/>
    </source>
</evidence>
<evidence type="ECO:0000259" key="2">
    <source>
        <dbReference type="Pfam" id="PF13731"/>
    </source>
</evidence>
<evidence type="ECO:0000313" key="4">
    <source>
        <dbReference type="Proteomes" id="UP000664357"/>
    </source>
</evidence>
<gene>
    <name evidence="3" type="ORF">JZO67_003545</name>
</gene>
<evidence type="ECO:0000256" key="1">
    <source>
        <dbReference type="SAM" id="SignalP"/>
    </source>
</evidence>
<dbReference type="RefSeq" id="WP_207705313.1">
    <property type="nucleotide sequence ID" value="NZ_JAFREL020000003.1"/>
</dbReference>